<comment type="caution">
    <text evidence="1">The sequence shown here is derived from an EMBL/GenBank/DDBJ whole genome shotgun (WGS) entry which is preliminary data.</text>
</comment>
<organism evidence="1 2">
    <name type="scientific">Pisum sativum</name>
    <name type="common">Garden pea</name>
    <name type="synonym">Lathyrus oleraceus</name>
    <dbReference type="NCBI Taxonomy" id="3888"/>
    <lineage>
        <taxon>Eukaryota</taxon>
        <taxon>Viridiplantae</taxon>
        <taxon>Streptophyta</taxon>
        <taxon>Embryophyta</taxon>
        <taxon>Tracheophyta</taxon>
        <taxon>Spermatophyta</taxon>
        <taxon>Magnoliopsida</taxon>
        <taxon>eudicotyledons</taxon>
        <taxon>Gunneridae</taxon>
        <taxon>Pentapetalae</taxon>
        <taxon>rosids</taxon>
        <taxon>fabids</taxon>
        <taxon>Fabales</taxon>
        <taxon>Fabaceae</taxon>
        <taxon>Papilionoideae</taxon>
        <taxon>50 kb inversion clade</taxon>
        <taxon>NPAAA clade</taxon>
        <taxon>Hologalegina</taxon>
        <taxon>IRL clade</taxon>
        <taxon>Fabeae</taxon>
        <taxon>Lathyrus</taxon>
    </lineage>
</organism>
<name>A0A9D5BLJ7_PEA</name>
<protein>
    <recommendedName>
        <fullName evidence="3">Reverse transcriptase zinc-binding domain-containing protein</fullName>
    </recommendedName>
</protein>
<accession>A0A9D5BLJ7</accession>
<evidence type="ECO:0008006" key="3">
    <source>
        <dbReference type="Google" id="ProtNLM"/>
    </source>
</evidence>
<dbReference type="Gramene" id="Psat01G0396800-T1">
    <property type="protein sequence ID" value="KAI5445942.1"/>
    <property type="gene ID" value="KIW84_013968"/>
</dbReference>
<reference evidence="1 2" key="1">
    <citation type="journal article" date="2022" name="Nat. Genet.">
        <title>Improved pea reference genome and pan-genome highlight genomic features and evolutionary characteristics.</title>
        <authorList>
            <person name="Yang T."/>
            <person name="Liu R."/>
            <person name="Luo Y."/>
            <person name="Hu S."/>
            <person name="Wang D."/>
            <person name="Wang C."/>
            <person name="Pandey M.K."/>
            <person name="Ge S."/>
            <person name="Xu Q."/>
            <person name="Li N."/>
            <person name="Li G."/>
            <person name="Huang Y."/>
            <person name="Saxena R.K."/>
            <person name="Ji Y."/>
            <person name="Li M."/>
            <person name="Yan X."/>
            <person name="He Y."/>
            <person name="Liu Y."/>
            <person name="Wang X."/>
            <person name="Xiang C."/>
            <person name="Varshney R.K."/>
            <person name="Ding H."/>
            <person name="Gao S."/>
            <person name="Zong X."/>
        </authorList>
    </citation>
    <scope>NUCLEOTIDE SEQUENCE [LARGE SCALE GENOMIC DNA]</scope>
    <source>
        <strain evidence="1 2">cv. Zhongwan 6</strain>
    </source>
</reference>
<gene>
    <name evidence="1" type="ORF">KIW84_013968</name>
</gene>
<sequence>MASSQCFNLGKFSIYSGSTTDSNLNRIIASIGFSKDSPLFNYLGIPIFKGRVKSSPFSHISDRVMIKISWKGSLCTFSRSFWKWLSGKIGLHSIPSSAIDWFTLCNSNRSNQVALIVKVAITFILCHIWLCRNKLRHDNLKSSCRKSIIGIMARDGNAYSWARIIVSRYRHV</sequence>
<evidence type="ECO:0000313" key="2">
    <source>
        <dbReference type="Proteomes" id="UP001058974"/>
    </source>
</evidence>
<proteinExistence type="predicted"/>
<keyword evidence="2" id="KW-1185">Reference proteome</keyword>
<dbReference type="EMBL" id="JAMSHJ010000001">
    <property type="protein sequence ID" value="KAI5445942.1"/>
    <property type="molecule type" value="Genomic_DNA"/>
</dbReference>
<evidence type="ECO:0000313" key="1">
    <source>
        <dbReference type="EMBL" id="KAI5445942.1"/>
    </source>
</evidence>
<dbReference type="AlphaFoldDB" id="A0A9D5BLJ7"/>
<dbReference type="Proteomes" id="UP001058974">
    <property type="component" value="Chromosome 1"/>
</dbReference>